<gene>
    <name evidence="3" type="ORF">Poly30_46670</name>
</gene>
<keyword evidence="1" id="KW-0732">Signal</keyword>
<evidence type="ECO:0000313" key="4">
    <source>
        <dbReference type="Proteomes" id="UP000320390"/>
    </source>
</evidence>
<dbReference type="Gene3D" id="3.20.20.140">
    <property type="entry name" value="Metal-dependent hydrolases"/>
    <property type="match status" value="1"/>
</dbReference>
<sequence length="433" mass="45457" precursor="true">MISILTTLLLAPALQGPALLASSALFEHPSEAPLQAPLQATTRKGSQAAKADGDAPKNSWSVFADKVYTSTGSTLENALVVITDGKISAITPGASANDDSLKATTLTAGLIDASAPIHLGFESVEQSSEVTPSISMEYGVDPFDPRWERLVRSGVTTAFVPPLNRNVVGGLGILLKTAGPETLEGRALEGAEILCGAIGGLPSSGNRPASGTPNTFYNRRPTTRMGVEWEWRKALFDAAQAPAEGAGKDVDILQDVLAGKIAAFIQAYPTQDIRTAVFLKEEMQREGFGEIRLVIDGAAEAWREPDLLVRSGAAVVLPPMPGQGRTVDQAFMAANTAKVLQDAGVPFALSANDARTEPLGIQAGFAMRGGLTREQALRAVTITPAQILGVDSRVGTLEVGKDADIVLWNGEPFEVTTRAIGVLVDGVLVVDPR</sequence>
<dbReference type="InterPro" id="IPR051781">
    <property type="entry name" value="Metallo-dep_Hydrolase"/>
</dbReference>
<dbReference type="RefSeq" id="WP_145202935.1">
    <property type="nucleotide sequence ID" value="NZ_CP036434.1"/>
</dbReference>
<dbReference type="Pfam" id="PF07969">
    <property type="entry name" value="Amidohydro_3"/>
    <property type="match status" value="1"/>
</dbReference>
<accession>A0A518EYE2</accession>
<reference evidence="3 4" key="1">
    <citation type="submission" date="2019-02" db="EMBL/GenBank/DDBJ databases">
        <title>Deep-cultivation of Planctomycetes and their phenomic and genomic characterization uncovers novel biology.</title>
        <authorList>
            <person name="Wiegand S."/>
            <person name="Jogler M."/>
            <person name="Boedeker C."/>
            <person name="Pinto D."/>
            <person name="Vollmers J."/>
            <person name="Rivas-Marin E."/>
            <person name="Kohn T."/>
            <person name="Peeters S.H."/>
            <person name="Heuer A."/>
            <person name="Rast P."/>
            <person name="Oberbeckmann S."/>
            <person name="Bunk B."/>
            <person name="Jeske O."/>
            <person name="Meyerdierks A."/>
            <person name="Storesund J.E."/>
            <person name="Kallscheuer N."/>
            <person name="Luecker S."/>
            <person name="Lage O.M."/>
            <person name="Pohl T."/>
            <person name="Merkel B.J."/>
            <person name="Hornburger P."/>
            <person name="Mueller R.-W."/>
            <person name="Bruemmer F."/>
            <person name="Labrenz M."/>
            <person name="Spormann A.M."/>
            <person name="Op den Camp H."/>
            <person name="Overmann J."/>
            <person name="Amann R."/>
            <person name="Jetten M.S.M."/>
            <person name="Mascher T."/>
            <person name="Medema M.H."/>
            <person name="Devos D.P."/>
            <person name="Kaster A.-K."/>
            <person name="Ovreas L."/>
            <person name="Rohde M."/>
            <person name="Galperin M.Y."/>
            <person name="Jogler C."/>
        </authorList>
    </citation>
    <scope>NUCLEOTIDE SEQUENCE [LARGE SCALE GENOMIC DNA]</scope>
    <source>
        <strain evidence="3 4">Poly30</strain>
    </source>
</reference>
<dbReference type="SUPFAM" id="SSF51556">
    <property type="entry name" value="Metallo-dependent hydrolases"/>
    <property type="match status" value="1"/>
</dbReference>
<keyword evidence="4" id="KW-1185">Reference proteome</keyword>
<dbReference type="SUPFAM" id="SSF51338">
    <property type="entry name" value="Composite domain of metallo-dependent hydrolases"/>
    <property type="match status" value="1"/>
</dbReference>
<name>A0A518EYE2_9BACT</name>
<dbReference type="AlphaFoldDB" id="A0A518EYE2"/>
<dbReference type="InterPro" id="IPR011059">
    <property type="entry name" value="Metal-dep_hydrolase_composite"/>
</dbReference>
<evidence type="ECO:0000256" key="1">
    <source>
        <dbReference type="SAM" id="SignalP"/>
    </source>
</evidence>
<evidence type="ECO:0000313" key="3">
    <source>
        <dbReference type="EMBL" id="QDV09110.1"/>
    </source>
</evidence>
<dbReference type="PANTHER" id="PTHR43135:SF3">
    <property type="entry name" value="ALPHA-D-RIBOSE 1-METHYLPHOSPHONATE 5-TRIPHOSPHATE DIPHOSPHATASE"/>
    <property type="match status" value="1"/>
</dbReference>
<proteinExistence type="predicted"/>
<dbReference type="InterPro" id="IPR032466">
    <property type="entry name" value="Metal_Hydrolase"/>
</dbReference>
<dbReference type="InterPro" id="IPR013108">
    <property type="entry name" value="Amidohydro_3"/>
</dbReference>
<dbReference type="EMBL" id="CP036434">
    <property type="protein sequence ID" value="QDV09110.1"/>
    <property type="molecule type" value="Genomic_DNA"/>
</dbReference>
<dbReference type="OrthoDB" id="9802793at2"/>
<feature type="domain" description="Amidohydrolase 3" evidence="2">
    <location>
        <begin position="363"/>
        <end position="430"/>
    </location>
</feature>
<protein>
    <submittedName>
        <fullName evidence="3">Imidazolonepropionase</fullName>
    </submittedName>
</protein>
<dbReference type="PANTHER" id="PTHR43135">
    <property type="entry name" value="ALPHA-D-RIBOSE 1-METHYLPHOSPHONATE 5-TRIPHOSPHATE DIPHOSPHATASE"/>
    <property type="match status" value="1"/>
</dbReference>
<evidence type="ECO:0000259" key="2">
    <source>
        <dbReference type="Pfam" id="PF07969"/>
    </source>
</evidence>
<feature type="signal peptide" evidence="1">
    <location>
        <begin position="1"/>
        <end position="20"/>
    </location>
</feature>
<feature type="chain" id="PRO_5021747811" evidence="1">
    <location>
        <begin position="21"/>
        <end position="433"/>
    </location>
</feature>
<dbReference type="GO" id="GO:0016810">
    <property type="term" value="F:hydrolase activity, acting on carbon-nitrogen (but not peptide) bonds"/>
    <property type="evidence" value="ECO:0007669"/>
    <property type="project" value="InterPro"/>
</dbReference>
<organism evidence="3 4">
    <name type="scientific">Saltatorellus ferox</name>
    <dbReference type="NCBI Taxonomy" id="2528018"/>
    <lineage>
        <taxon>Bacteria</taxon>
        <taxon>Pseudomonadati</taxon>
        <taxon>Planctomycetota</taxon>
        <taxon>Planctomycetia</taxon>
        <taxon>Planctomycetia incertae sedis</taxon>
        <taxon>Saltatorellus</taxon>
    </lineage>
</organism>
<dbReference type="Proteomes" id="UP000320390">
    <property type="component" value="Chromosome"/>
</dbReference>